<feature type="transmembrane region" description="Helical" evidence="8">
    <location>
        <begin position="167"/>
        <end position="187"/>
    </location>
</feature>
<dbReference type="PANTHER" id="PTHR42718:SF46">
    <property type="entry name" value="BLR6921 PROTEIN"/>
    <property type="match status" value="1"/>
</dbReference>
<dbReference type="PRINTS" id="PR01036">
    <property type="entry name" value="TCRTETB"/>
</dbReference>
<gene>
    <name evidence="10" type="primary">emrB_1</name>
    <name evidence="10" type="ORF">Raf01_38920</name>
</gene>
<dbReference type="PROSITE" id="PS50850">
    <property type="entry name" value="MFS"/>
    <property type="match status" value="1"/>
</dbReference>
<feature type="region of interest" description="Disordered" evidence="7">
    <location>
        <begin position="463"/>
        <end position="498"/>
    </location>
</feature>
<accession>A0A8J3QQR5</accession>
<dbReference type="SUPFAM" id="SSF103473">
    <property type="entry name" value="MFS general substrate transporter"/>
    <property type="match status" value="1"/>
</dbReference>
<dbReference type="InterPro" id="IPR004638">
    <property type="entry name" value="EmrB-like"/>
</dbReference>
<feature type="transmembrane region" description="Helical" evidence="8">
    <location>
        <begin position="400"/>
        <end position="420"/>
    </location>
</feature>
<proteinExistence type="predicted"/>
<evidence type="ECO:0000256" key="5">
    <source>
        <dbReference type="ARBA" id="ARBA00022989"/>
    </source>
</evidence>
<dbReference type="AlphaFoldDB" id="A0A8J3QQR5"/>
<feature type="transmembrane region" description="Helical" evidence="8">
    <location>
        <begin position="359"/>
        <end position="380"/>
    </location>
</feature>
<feature type="transmembrane region" description="Helical" evidence="8">
    <location>
        <begin position="199"/>
        <end position="219"/>
    </location>
</feature>
<feature type="transmembrane region" description="Helical" evidence="8">
    <location>
        <begin position="304"/>
        <end position="321"/>
    </location>
</feature>
<reference evidence="10" key="1">
    <citation type="submission" date="2021-01" db="EMBL/GenBank/DDBJ databases">
        <title>Whole genome shotgun sequence of Rugosimonospora africana NBRC 104875.</title>
        <authorList>
            <person name="Komaki H."/>
            <person name="Tamura T."/>
        </authorList>
    </citation>
    <scope>NUCLEOTIDE SEQUENCE</scope>
    <source>
        <strain evidence="10">NBRC 104875</strain>
    </source>
</reference>
<keyword evidence="6 8" id="KW-0472">Membrane</keyword>
<keyword evidence="11" id="KW-1185">Reference proteome</keyword>
<evidence type="ECO:0000313" key="10">
    <source>
        <dbReference type="EMBL" id="GIH15720.1"/>
    </source>
</evidence>
<keyword evidence="3" id="KW-1003">Cell membrane</keyword>
<feature type="transmembrane region" description="Helical" evidence="8">
    <location>
        <begin position="231"/>
        <end position="251"/>
    </location>
</feature>
<feature type="compositionally biased region" description="Low complexity" evidence="7">
    <location>
        <begin position="473"/>
        <end position="498"/>
    </location>
</feature>
<evidence type="ECO:0000256" key="3">
    <source>
        <dbReference type="ARBA" id="ARBA00022475"/>
    </source>
</evidence>
<protein>
    <submittedName>
        <fullName evidence="10">Multidrug resistance protein B</fullName>
    </submittedName>
</protein>
<dbReference type="Pfam" id="PF07690">
    <property type="entry name" value="MFS_1"/>
    <property type="match status" value="1"/>
</dbReference>
<evidence type="ECO:0000256" key="8">
    <source>
        <dbReference type="SAM" id="Phobius"/>
    </source>
</evidence>
<dbReference type="NCBIfam" id="TIGR00711">
    <property type="entry name" value="efflux_EmrB"/>
    <property type="match status" value="1"/>
</dbReference>
<dbReference type="GO" id="GO:0022857">
    <property type="term" value="F:transmembrane transporter activity"/>
    <property type="evidence" value="ECO:0007669"/>
    <property type="project" value="InterPro"/>
</dbReference>
<feature type="transmembrane region" description="Helical" evidence="8">
    <location>
        <begin position="139"/>
        <end position="161"/>
    </location>
</feature>
<evidence type="ECO:0000313" key="11">
    <source>
        <dbReference type="Proteomes" id="UP000642748"/>
    </source>
</evidence>
<feature type="transmembrane region" description="Helical" evidence="8">
    <location>
        <begin position="263"/>
        <end position="284"/>
    </location>
</feature>
<sequence length="498" mass="51207">MTADTRTGHDLAATLTVVVIGSVMSVLDVTIVNVALHPLAVALRAPLTAVGWVSTGYTLALAAVIPTAAWAMARFGAKHTYLAAIALFTAGSALASLSWNIQTLVLFRVLQGLGGGLLMPVGMAMVIRAADRRRMGGPMAVLGIPVLIGPVAGPVLGGWLIDTASWHWIFLVNLPVGGLALVLAARLLRHDGRQPARRLDVPGLLTLSPGLALLIYGLATGGSRGDVTEPGALVPALAGLALTAGFVVRSLTAREPLLRLRLLADRTFAAALATMVLFAAGYFGSMLLTPMYYQTARGLDATRAGLLGIPLAVAVGTSMQVATRRIDRASPRLMILSGIVIAALGLSGFAGLLGPDAPYWRLCAAMAVMGVGVGMVLMPLNTTATRGLPRDDVPSGSTTLNIVSQVGVSIGTALMSVVLASNTAGTGIGTQRAGAFQHTYWWAVALLALALVPAVLLPRRSAALDAPPPVPQPASQQPASQQAASQQAEPARASRGTA</sequence>
<keyword evidence="2" id="KW-0813">Transport</keyword>
<feature type="transmembrane region" description="Helical" evidence="8">
    <location>
        <begin position="80"/>
        <end position="99"/>
    </location>
</feature>
<organism evidence="10 11">
    <name type="scientific">Rugosimonospora africana</name>
    <dbReference type="NCBI Taxonomy" id="556532"/>
    <lineage>
        <taxon>Bacteria</taxon>
        <taxon>Bacillati</taxon>
        <taxon>Actinomycetota</taxon>
        <taxon>Actinomycetes</taxon>
        <taxon>Micromonosporales</taxon>
        <taxon>Micromonosporaceae</taxon>
        <taxon>Rugosimonospora</taxon>
    </lineage>
</organism>
<dbReference type="Gene3D" id="1.20.1250.20">
    <property type="entry name" value="MFS general substrate transporter like domains"/>
    <property type="match status" value="1"/>
</dbReference>
<dbReference type="RefSeq" id="WP_203919339.1">
    <property type="nucleotide sequence ID" value="NZ_BONZ01000036.1"/>
</dbReference>
<dbReference type="PANTHER" id="PTHR42718">
    <property type="entry name" value="MAJOR FACILITATOR SUPERFAMILY MULTIDRUG TRANSPORTER MFSC"/>
    <property type="match status" value="1"/>
</dbReference>
<dbReference type="GO" id="GO:0005886">
    <property type="term" value="C:plasma membrane"/>
    <property type="evidence" value="ECO:0007669"/>
    <property type="project" value="UniProtKB-SubCell"/>
</dbReference>
<evidence type="ECO:0000259" key="9">
    <source>
        <dbReference type="PROSITE" id="PS50850"/>
    </source>
</evidence>
<comment type="caution">
    <text evidence="10">The sequence shown here is derived from an EMBL/GenBank/DDBJ whole genome shotgun (WGS) entry which is preliminary data.</text>
</comment>
<evidence type="ECO:0000256" key="1">
    <source>
        <dbReference type="ARBA" id="ARBA00004651"/>
    </source>
</evidence>
<dbReference type="Gene3D" id="1.20.1720.10">
    <property type="entry name" value="Multidrug resistance protein D"/>
    <property type="match status" value="1"/>
</dbReference>
<feature type="transmembrane region" description="Helical" evidence="8">
    <location>
        <begin position="333"/>
        <end position="353"/>
    </location>
</feature>
<dbReference type="InterPro" id="IPR011701">
    <property type="entry name" value="MFS"/>
</dbReference>
<dbReference type="InterPro" id="IPR020846">
    <property type="entry name" value="MFS_dom"/>
</dbReference>
<name>A0A8J3QQR5_9ACTN</name>
<dbReference type="Proteomes" id="UP000642748">
    <property type="component" value="Unassembled WGS sequence"/>
</dbReference>
<evidence type="ECO:0000256" key="7">
    <source>
        <dbReference type="SAM" id="MobiDB-lite"/>
    </source>
</evidence>
<evidence type="ECO:0000256" key="4">
    <source>
        <dbReference type="ARBA" id="ARBA00022692"/>
    </source>
</evidence>
<dbReference type="EMBL" id="BONZ01000036">
    <property type="protein sequence ID" value="GIH15720.1"/>
    <property type="molecule type" value="Genomic_DNA"/>
</dbReference>
<feature type="transmembrane region" description="Helical" evidence="8">
    <location>
        <begin position="56"/>
        <end position="73"/>
    </location>
</feature>
<keyword evidence="5 8" id="KW-1133">Transmembrane helix</keyword>
<dbReference type="InterPro" id="IPR036259">
    <property type="entry name" value="MFS_trans_sf"/>
</dbReference>
<evidence type="ECO:0000256" key="6">
    <source>
        <dbReference type="ARBA" id="ARBA00023136"/>
    </source>
</evidence>
<feature type="domain" description="Major facilitator superfamily (MFS) profile" evidence="9">
    <location>
        <begin position="14"/>
        <end position="462"/>
    </location>
</feature>
<evidence type="ECO:0000256" key="2">
    <source>
        <dbReference type="ARBA" id="ARBA00022448"/>
    </source>
</evidence>
<feature type="transmembrane region" description="Helical" evidence="8">
    <location>
        <begin position="12"/>
        <end position="36"/>
    </location>
</feature>
<feature type="transmembrane region" description="Helical" evidence="8">
    <location>
        <begin position="105"/>
        <end position="127"/>
    </location>
</feature>
<feature type="transmembrane region" description="Helical" evidence="8">
    <location>
        <begin position="440"/>
        <end position="457"/>
    </location>
</feature>
<comment type="subcellular location">
    <subcellularLocation>
        <location evidence="1">Cell membrane</location>
        <topology evidence="1">Multi-pass membrane protein</topology>
    </subcellularLocation>
</comment>
<keyword evidence="4 8" id="KW-0812">Transmembrane</keyword>